<proteinExistence type="predicted"/>
<name>A0A0D9W3X5_9ORYZ</name>
<dbReference type="EnsemblPlants" id="LPERR04G06370.1">
    <property type="protein sequence ID" value="LPERR04G06370.1"/>
    <property type="gene ID" value="LPERR04G06370"/>
</dbReference>
<organism evidence="1 2">
    <name type="scientific">Leersia perrieri</name>
    <dbReference type="NCBI Taxonomy" id="77586"/>
    <lineage>
        <taxon>Eukaryota</taxon>
        <taxon>Viridiplantae</taxon>
        <taxon>Streptophyta</taxon>
        <taxon>Embryophyta</taxon>
        <taxon>Tracheophyta</taxon>
        <taxon>Spermatophyta</taxon>
        <taxon>Magnoliopsida</taxon>
        <taxon>Liliopsida</taxon>
        <taxon>Poales</taxon>
        <taxon>Poaceae</taxon>
        <taxon>BOP clade</taxon>
        <taxon>Oryzoideae</taxon>
        <taxon>Oryzeae</taxon>
        <taxon>Oryzinae</taxon>
        <taxon>Leersia</taxon>
    </lineage>
</organism>
<evidence type="ECO:0000313" key="2">
    <source>
        <dbReference type="Proteomes" id="UP000032180"/>
    </source>
</evidence>
<dbReference type="Proteomes" id="UP000032180">
    <property type="component" value="Chromosome 4"/>
</dbReference>
<dbReference type="Gramene" id="LPERR04G06370.1">
    <property type="protein sequence ID" value="LPERR04G06370.1"/>
    <property type="gene ID" value="LPERR04G06370"/>
</dbReference>
<reference evidence="1 2" key="1">
    <citation type="submission" date="2012-08" db="EMBL/GenBank/DDBJ databases">
        <title>Oryza genome evolution.</title>
        <authorList>
            <person name="Wing R.A."/>
        </authorList>
    </citation>
    <scope>NUCLEOTIDE SEQUENCE</scope>
</reference>
<evidence type="ECO:0000313" key="1">
    <source>
        <dbReference type="EnsemblPlants" id="LPERR04G06370.1"/>
    </source>
</evidence>
<reference evidence="1" key="3">
    <citation type="submission" date="2015-04" db="UniProtKB">
        <authorList>
            <consortium name="EnsemblPlants"/>
        </authorList>
    </citation>
    <scope>IDENTIFICATION</scope>
</reference>
<accession>A0A0D9W3X5</accession>
<reference evidence="2" key="2">
    <citation type="submission" date="2013-12" db="EMBL/GenBank/DDBJ databases">
        <authorList>
            <person name="Yu Y."/>
            <person name="Lee S."/>
            <person name="de Baynast K."/>
            <person name="Wissotski M."/>
            <person name="Liu L."/>
            <person name="Talag J."/>
            <person name="Goicoechea J."/>
            <person name="Angelova A."/>
            <person name="Jetty R."/>
            <person name="Kudrna D."/>
            <person name="Golser W."/>
            <person name="Rivera L."/>
            <person name="Zhang J."/>
            <person name="Wing R."/>
        </authorList>
    </citation>
    <scope>NUCLEOTIDE SEQUENCE</scope>
</reference>
<protein>
    <submittedName>
        <fullName evidence="1">Uncharacterized protein</fullName>
    </submittedName>
</protein>
<keyword evidence="2" id="KW-1185">Reference proteome</keyword>
<dbReference type="HOGENOM" id="CLU_204839_0_0_1"/>
<sequence>MGSKTDVDDNNIMIPDFGELLEADRQEFESQVEDLRRKTLSCYRKTRQGVTKQEKFTIPVNDKSKMLA</sequence>
<dbReference type="AlphaFoldDB" id="A0A0D9W3X5"/>